<reference evidence="7" key="1">
    <citation type="submission" date="2019-09" db="EMBL/GenBank/DDBJ databases">
        <title>In-depth cultivation of the pig gut microbiome towards novel bacterial diversity and tailored functional studies.</title>
        <authorList>
            <person name="Wylensek D."/>
            <person name="Hitch T.C.A."/>
            <person name="Clavel T."/>
        </authorList>
    </citation>
    <scope>NUCLEOTIDE SEQUENCE</scope>
    <source>
        <strain evidence="7">RF-744-FAT-WT-3</strain>
    </source>
</reference>
<gene>
    <name evidence="7" type="ORF">FYJ66_05485</name>
</gene>
<dbReference type="Pfam" id="PF02826">
    <property type="entry name" value="2-Hacid_dh_C"/>
    <property type="match status" value="1"/>
</dbReference>
<dbReference type="InterPro" id="IPR006139">
    <property type="entry name" value="D-isomer_2_OHA_DH_cat_dom"/>
</dbReference>
<evidence type="ECO:0000256" key="3">
    <source>
        <dbReference type="ARBA" id="ARBA00023027"/>
    </source>
</evidence>
<organism evidence="7">
    <name type="scientific">Baileyella intestinalis</name>
    <dbReference type="NCBI Taxonomy" id="2606709"/>
    <lineage>
        <taxon>Bacteria</taxon>
        <taxon>Bacillati</taxon>
        <taxon>Bacillota</taxon>
        <taxon>Clostridia</taxon>
        <taxon>Peptostreptococcales</taxon>
        <taxon>Anaerovoracaceae</taxon>
        <taxon>Baileyella</taxon>
    </lineage>
</organism>
<feature type="domain" description="D-isomer specific 2-hydroxyacid dehydrogenase NAD-binding" evidence="6">
    <location>
        <begin position="112"/>
        <end position="285"/>
    </location>
</feature>
<evidence type="ECO:0000313" key="7">
    <source>
        <dbReference type="EMBL" id="MST69043.1"/>
    </source>
</evidence>
<dbReference type="PANTHER" id="PTHR10996">
    <property type="entry name" value="2-HYDROXYACID DEHYDROGENASE-RELATED"/>
    <property type="match status" value="1"/>
</dbReference>
<comment type="similarity">
    <text evidence="1 4">Belongs to the D-isomer specific 2-hydroxyacid dehydrogenase family.</text>
</comment>
<dbReference type="CDD" id="cd12161">
    <property type="entry name" value="GDH_like_1"/>
    <property type="match status" value="1"/>
</dbReference>
<dbReference type="GO" id="GO:0030267">
    <property type="term" value="F:glyoxylate reductase (NADPH) activity"/>
    <property type="evidence" value="ECO:0007669"/>
    <property type="project" value="TreeGrafter"/>
</dbReference>
<evidence type="ECO:0000259" key="5">
    <source>
        <dbReference type="Pfam" id="PF00389"/>
    </source>
</evidence>
<comment type="caution">
    <text evidence="7">The sequence shown here is derived from an EMBL/GenBank/DDBJ whole genome shotgun (WGS) entry which is preliminary data.</text>
</comment>
<dbReference type="InterPro" id="IPR006140">
    <property type="entry name" value="D-isomer_DH_NAD-bd"/>
</dbReference>
<dbReference type="PROSITE" id="PS00671">
    <property type="entry name" value="D_2_HYDROXYACID_DH_3"/>
    <property type="match status" value="1"/>
</dbReference>
<evidence type="ECO:0000256" key="1">
    <source>
        <dbReference type="ARBA" id="ARBA00005854"/>
    </source>
</evidence>
<dbReference type="AlphaFoldDB" id="A0A6A8M887"/>
<dbReference type="PROSITE" id="PS00065">
    <property type="entry name" value="D_2_HYDROXYACID_DH_1"/>
    <property type="match status" value="1"/>
</dbReference>
<protein>
    <submittedName>
        <fullName evidence="7">Hydroxyacid dehydrogenase</fullName>
    </submittedName>
</protein>
<name>A0A6A8M887_9FIRM</name>
<dbReference type="FunFam" id="3.40.50.720:FF:000203">
    <property type="entry name" value="D-3-phosphoglycerate dehydrogenase (SerA)"/>
    <property type="match status" value="1"/>
</dbReference>
<dbReference type="RefSeq" id="WP_154572515.1">
    <property type="nucleotide sequence ID" value="NZ_VUNB01000004.1"/>
</dbReference>
<proteinExistence type="inferred from homology"/>
<dbReference type="GO" id="GO:0005829">
    <property type="term" value="C:cytosol"/>
    <property type="evidence" value="ECO:0007669"/>
    <property type="project" value="TreeGrafter"/>
</dbReference>
<feature type="domain" description="D-isomer specific 2-hydroxyacid dehydrogenase catalytic" evidence="5">
    <location>
        <begin position="16"/>
        <end position="313"/>
    </location>
</feature>
<dbReference type="InterPro" id="IPR050223">
    <property type="entry name" value="D-isomer_2-hydroxyacid_DH"/>
</dbReference>
<evidence type="ECO:0000256" key="2">
    <source>
        <dbReference type="ARBA" id="ARBA00023002"/>
    </source>
</evidence>
<dbReference type="PANTHER" id="PTHR10996:SF178">
    <property type="entry name" value="2-HYDROXYACID DEHYDROGENASE YGL185C-RELATED"/>
    <property type="match status" value="1"/>
</dbReference>
<dbReference type="GO" id="GO:0051287">
    <property type="term" value="F:NAD binding"/>
    <property type="evidence" value="ECO:0007669"/>
    <property type="project" value="InterPro"/>
</dbReference>
<keyword evidence="3" id="KW-0520">NAD</keyword>
<dbReference type="Pfam" id="PF00389">
    <property type="entry name" value="2-Hacid_dh"/>
    <property type="match status" value="1"/>
</dbReference>
<dbReference type="InterPro" id="IPR029753">
    <property type="entry name" value="D-isomer_DH_CS"/>
</dbReference>
<dbReference type="InterPro" id="IPR029752">
    <property type="entry name" value="D-isomer_DH_CS1"/>
</dbReference>
<dbReference type="Gene3D" id="3.40.50.720">
    <property type="entry name" value="NAD(P)-binding Rossmann-like Domain"/>
    <property type="match status" value="2"/>
</dbReference>
<sequence>MKIVLMEPLGISKETLDKLSATLTDKGHTFKAYDSVTTNTEEMIKRAEDAEVLIIANHPLPGEVIRADKNLKLVSVAFVGIDHVDVEACKEKGVLISNTGGYCDDAVAELAIGLTLDCLRNITECNAAVQAGKGKGNLAGHELAGKTVGIIGTGAIGLRTAAIFKAFGCKLIGYSRSEKTAAKALGLEYMPLHDVMAKADIISVHTPLTNQTKGLIGKDEIAAMKEGAIIINTSRGPVIETEALAKALREGRIKAGVDVFEKDPPLPADHPLLGAPNLVCTPHVGFDTRESIDRRADMVFENVISWMEGKQIRKML</sequence>
<evidence type="ECO:0000256" key="4">
    <source>
        <dbReference type="RuleBase" id="RU003719"/>
    </source>
</evidence>
<dbReference type="SUPFAM" id="SSF51735">
    <property type="entry name" value="NAD(P)-binding Rossmann-fold domains"/>
    <property type="match status" value="1"/>
</dbReference>
<dbReference type="InterPro" id="IPR036291">
    <property type="entry name" value="NAD(P)-bd_dom_sf"/>
</dbReference>
<accession>A0A6A8M887</accession>
<evidence type="ECO:0000259" key="6">
    <source>
        <dbReference type="Pfam" id="PF02826"/>
    </source>
</evidence>
<dbReference type="GO" id="GO:0016618">
    <property type="term" value="F:hydroxypyruvate reductase [NAD(P)H] activity"/>
    <property type="evidence" value="ECO:0007669"/>
    <property type="project" value="TreeGrafter"/>
</dbReference>
<dbReference type="SUPFAM" id="SSF52283">
    <property type="entry name" value="Formate/glycerate dehydrogenase catalytic domain-like"/>
    <property type="match status" value="1"/>
</dbReference>
<keyword evidence="2 4" id="KW-0560">Oxidoreductase</keyword>
<dbReference type="EMBL" id="VUNB01000004">
    <property type="protein sequence ID" value="MST69043.1"/>
    <property type="molecule type" value="Genomic_DNA"/>
</dbReference>